<dbReference type="Pfam" id="PF00083">
    <property type="entry name" value="Sugar_tr"/>
    <property type="match status" value="1"/>
</dbReference>
<evidence type="ECO:0000313" key="13">
    <source>
        <dbReference type="Proteomes" id="UP000829364"/>
    </source>
</evidence>
<evidence type="ECO:0000259" key="11">
    <source>
        <dbReference type="PROSITE" id="PS50850"/>
    </source>
</evidence>
<feature type="transmembrane region" description="Helical" evidence="10">
    <location>
        <begin position="299"/>
        <end position="320"/>
    </location>
</feature>
<feature type="transmembrane region" description="Helical" evidence="10">
    <location>
        <begin position="444"/>
        <end position="462"/>
    </location>
</feature>
<dbReference type="Gene3D" id="1.20.1250.20">
    <property type="entry name" value="MFS general substrate transporter like domains"/>
    <property type="match status" value="1"/>
</dbReference>
<name>A0A9Q8VFX8_9HYPO</name>
<keyword evidence="6 10" id="KW-0472">Membrane</keyword>
<evidence type="ECO:0000256" key="1">
    <source>
        <dbReference type="ARBA" id="ARBA00004141"/>
    </source>
</evidence>
<feature type="transmembrane region" description="Helical" evidence="10">
    <location>
        <begin position="226"/>
        <end position="248"/>
    </location>
</feature>
<dbReference type="EMBL" id="CP086363">
    <property type="protein sequence ID" value="UNI23931.1"/>
    <property type="molecule type" value="Genomic_DNA"/>
</dbReference>
<feature type="transmembrane region" description="Helical" evidence="10">
    <location>
        <begin position="381"/>
        <end position="399"/>
    </location>
</feature>
<evidence type="ECO:0000256" key="3">
    <source>
        <dbReference type="ARBA" id="ARBA00022448"/>
    </source>
</evidence>
<accession>A0A9Q8VFX8</accession>
<dbReference type="GO" id="GO:0016020">
    <property type="term" value="C:membrane"/>
    <property type="evidence" value="ECO:0007669"/>
    <property type="project" value="UniProtKB-SubCell"/>
</dbReference>
<dbReference type="InterPro" id="IPR005828">
    <property type="entry name" value="MFS_sugar_transport-like"/>
</dbReference>
<comment type="similarity">
    <text evidence="2 8">Belongs to the major facilitator superfamily. Sugar transporter (TC 2.A.1.1) family.</text>
</comment>
<sequence>MSLVTNEDQQPEGNRSDVHRRHSTSATKHEAGPDPDGEFESKNSPAATLPNRADCATDRSDEINLFTPISTSAVDTLWLPDLPACPDETTQRIRRGLAAEKHMTFLNSCRRYPKAIGWSLLLFLTVVLEAYGKVIITGLLAFPTFKRRYGRRTPSLDKSPDEDFYEISSEWQIALQNAAVSCEIIGLLAHGYITYAIGYRKVLIATLTWLCVAVFAAFFAQNIALLVASQALCGLSWGVIQTLAATYAAEVVPSGLRGHILSNVNMCWVVGQLIGTGVLRGLVDDTSEWSYRIPFALQWAFAVPLLIGVFFAPDSPWWLVRHERKEDARHSLQRLSNHENPAINDTLAVMEHTNAIEKKLNYGGATYADCFRGANRRRTEISCVVWICQAISGSIWAGYAPYFFEQAGFNPSNSFNLSTGMYGLAVVGGMIAWGLLLKLGRRTLYLSGLSSAVVLLVIGGTISAAGSGDPSTSWALGVVIILATFTYDLTLGPVCYILVAEVPSTRLRVKTVALARVAYNLVMIVNHVLVLKMLDPTGWNLEGRSCFVYAGAALVCLVWCYFRLPETKGLSYLELDILFEKRAPTVKFGQLRDRLANSAYFSMSDSERLRNTWHGWLAYS</sequence>
<protein>
    <recommendedName>
        <fullName evidence="11">Major facilitator superfamily (MFS) profile domain-containing protein</fullName>
    </recommendedName>
</protein>
<feature type="domain" description="Major facilitator superfamily (MFS) profile" evidence="11">
    <location>
        <begin position="118"/>
        <end position="568"/>
    </location>
</feature>
<dbReference type="FunFam" id="1.20.1250.20:FF:000078">
    <property type="entry name" value="MFS maltose transporter, putative"/>
    <property type="match status" value="1"/>
</dbReference>
<evidence type="ECO:0000256" key="8">
    <source>
        <dbReference type="RuleBase" id="RU003346"/>
    </source>
</evidence>
<evidence type="ECO:0000256" key="6">
    <source>
        <dbReference type="ARBA" id="ARBA00023136"/>
    </source>
</evidence>
<dbReference type="AlphaFoldDB" id="A0A9Q8VFX8"/>
<keyword evidence="7" id="KW-0462">Maltose metabolism</keyword>
<dbReference type="PROSITE" id="PS50850">
    <property type="entry name" value="MFS"/>
    <property type="match status" value="1"/>
</dbReference>
<dbReference type="NCBIfam" id="TIGR00879">
    <property type="entry name" value="SP"/>
    <property type="match status" value="1"/>
</dbReference>
<dbReference type="OrthoDB" id="6612291at2759"/>
<evidence type="ECO:0000256" key="7">
    <source>
        <dbReference type="ARBA" id="ARBA00026248"/>
    </source>
</evidence>
<dbReference type="Proteomes" id="UP000829364">
    <property type="component" value="Chromosome 10"/>
</dbReference>
<feature type="transmembrane region" description="Helical" evidence="10">
    <location>
        <begin position="419"/>
        <end position="437"/>
    </location>
</feature>
<feature type="compositionally biased region" description="Polar residues" evidence="9">
    <location>
        <begin position="1"/>
        <end position="13"/>
    </location>
</feature>
<feature type="transmembrane region" description="Helical" evidence="10">
    <location>
        <begin position="202"/>
        <end position="220"/>
    </location>
</feature>
<dbReference type="PANTHER" id="PTHR48022">
    <property type="entry name" value="PLASTIDIC GLUCOSE TRANSPORTER 4"/>
    <property type="match status" value="1"/>
</dbReference>
<dbReference type="KEGG" id="ptkz:JDV02_009721"/>
<dbReference type="InterPro" id="IPR005829">
    <property type="entry name" value="Sugar_transporter_CS"/>
</dbReference>
<comment type="subcellular location">
    <subcellularLocation>
        <location evidence="1">Membrane</location>
        <topology evidence="1">Multi-pass membrane protein</topology>
    </subcellularLocation>
</comment>
<evidence type="ECO:0000256" key="9">
    <source>
        <dbReference type="SAM" id="MobiDB-lite"/>
    </source>
</evidence>
<dbReference type="SUPFAM" id="SSF103473">
    <property type="entry name" value="MFS general substrate transporter"/>
    <property type="match status" value="1"/>
</dbReference>
<feature type="transmembrane region" description="Helical" evidence="10">
    <location>
        <begin position="116"/>
        <end position="142"/>
    </location>
</feature>
<dbReference type="GeneID" id="72071666"/>
<feature type="transmembrane region" description="Helical" evidence="10">
    <location>
        <begin position="474"/>
        <end position="499"/>
    </location>
</feature>
<dbReference type="PANTHER" id="PTHR48022:SF5">
    <property type="entry name" value="ALPHA-GLUCOSIDES PERMEASE MPH2-RELATED"/>
    <property type="match status" value="1"/>
</dbReference>
<dbReference type="GO" id="GO:0000023">
    <property type="term" value="P:maltose metabolic process"/>
    <property type="evidence" value="ECO:0007669"/>
    <property type="project" value="UniProtKB-KW"/>
</dbReference>
<evidence type="ECO:0000256" key="2">
    <source>
        <dbReference type="ARBA" id="ARBA00010992"/>
    </source>
</evidence>
<dbReference type="InterPro" id="IPR050360">
    <property type="entry name" value="MFS_Sugar_Transporters"/>
</dbReference>
<evidence type="ECO:0000256" key="10">
    <source>
        <dbReference type="SAM" id="Phobius"/>
    </source>
</evidence>
<keyword evidence="5 10" id="KW-1133">Transmembrane helix</keyword>
<proteinExistence type="inferred from homology"/>
<dbReference type="InterPro" id="IPR020846">
    <property type="entry name" value="MFS_dom"/>
</dbReference>
<feature type="transmembrane region" description="Helical" evidence="10">
    <location>
        <begin position="546"/>
        <end position="564"/>
    </location>
</feature>
<gene>
    <name evidence="12" type="ORF">JDV02_009721</name>
</gene>
<evidence type="ECO:0000313" key="12">
    <source>
        <dbReference type="EMBL" id="UNI23931.1"/>
    </source>
</evidence>
<dbReference type="RefSeq" id="XP_047847412.1">
    <property type="nucleotide sequence ID" value="XM_047991400.1"/>
</dbReference>
<dbReference type="InterPro" id="IPR036259">
    <property type="entry name" value="MFS_trans_sf"/>
</dbReference>
<keyword evidence="4 10" id="KW-0812">Transmembrane</keyword>
<organism evidence="12 13">
    <name type="scientific">Purpureocillium takamizusanense</name>
    <dbReference type="NCBI Taxonomy" id="2060973"/>
    <lineage>
        <taxon>Eukaryota</taxon>
        <taxon>Fungi</taxon>
        <taxon>Dikarya</taxon>
        <taxon>Ascomycota</taxon>
        <taxon>Pezizomycotina</taxon>
        <taxon>Sordariomycetes</taxon>
        <taxon>Hypocreomycetidae</taxon>
        <taxon>Hypocreales</taxon>
        <taxon>Ophiocordycipitaceae</taxon>
        <taxon>Purpureocillium</taxon>
    </lineage>
</organism>
<dbReference type="InterPro" id="IPR003663">
    <property type="entry name" value="Sugar/inositol_transpt"/>
</dbReference>
<evidence type="ECO:0000256" key="5">
    <source>
        <dbReference type="ARBA" id="ARBA00022989"/>
    </source>
</evidence>
<evidence type="ECO:0000256" key="4">
    <source>
        <dbReference type="ARBA" id="ARBA00022692"/>
    </source>
</evidence>
<reference evidence="12" key="1">
    <citation type="submission" date="2021-11" db="EMBL/GenBank/DDBJ databases">
        <title>Purpureocillium_takamizusanense_genome.</title>
        <authorList>
            <person name="Nguyen N.-H."/>
        </authorList>
    </citation>
    <scope>NUCLEOTIDE SEQUENCE</scope>
    <source>
        <strain evidence="12">PT3</strain>
    </source>
</reference>
<feature type="transmembrane region" description="Helical" evidence="10">
    <location>
        <begin position="260"/>
        <end position="279"/>
    </location>
</feature>
<dbReference type="GO" id="GO:0005351">
    <property type="term" value="F:carbohydrate:proton symporter activity"/>
    <property type="evidence" value="ECO:0007669"/>
    <property type="project" value="TreeGrafter"/>
</dbReference>
<feature type="region of interest" description="Disordered" evidence="9">
    <location>
        <begin position="1"/>
        <end position="54"/>
    </location>
</feature>
<keyword evidence="13" id="KW-1185">Reference proteome</keyword>
<keyword evidence="3 8" id="KW-0813">Transport</keyword>
<dbReference type="PROSITE" id="PS00217">
    <property type="entry name" value="SUGAR_TRANSPORT_2"/>
    <property type="match status" value="1"/>
</dbReference>
<feature type="transmembrane region" description="Helical" evidence="10">
    <location>
        <begin position="511"/>
        <end position="534"/>
    </location>
</feature>